<dbReference type="InterPro" id="IPR036554">
    <property type="entry name" value="GHMP_kinase_C_sf"/>
</dbReference>
<dbReference type="SUPFAM" id="SSF54211">
    <property type="entry name" value="Ribosomal protein S5 domain 2-like"/>
    <property type="match status" value="1"/>
</dbReference>
<dbReference type="InterPro" id="IPR013750">
    <property type="entry name" value="GHMP_kinase_C_dom"/>
</dbReference>
<dbReference type="GO" id="GO:0050515">
    <property type="term" value="F:4-(cytidine 5'-diphospho)-2-C-methyl-D-erythritol kinase activity"/>
    <property type="evidence" value="ECO:0007669"/>
    <property type="project" value="UniProtKB-EC"/>
</dbReference>
<evidence type="ECO:0000259" key="8">
    <source>
        <dbReference type="Pfam" id="PF00288"/>
    </source>
</evidence>
<evidence type="ECO:0000256" key="2">
    <source>
        <dbReference type="ARBA" id="ARBA00012052"/>
    </source>
</evidence>
<dbReference type="InterPro" id="IPR014721">
    <property type="entry name" value="Ribsml_uS5_D2-typ_fold_subgr"/>
</dbReference>
<name>A0A381MXW2_9ZZZZ</name>
<keyword evidence="3" id="KW-0808">Transferase</keyword>
<dbReference type="GO" id="GO:0016114">
    <property type="term" value="P:terpenoid biosynthetic process"/>
    <property type="evidence" value="ECO:0007669"/>
    <property type="project" value="InterPro"/>
</dbReference>
<feature type="domain" description="GHMP kinase N-terminal" evidence="8">
    <location>
        <begin position="65"/>
        <end position="145"/>
    </location>
</feature>
<keyword evidence="5" id="KW-0418">Kinase</keyword>
<evidence type="ECO:0000256" key="4">
    <source>
        <dbReference type="ARBA" id="ARBA00022741"/>
    </source>
</evidence>
<evidence type="ECO:0000256" key="1">
    <source>
        <dbReference type="ARBA" id="ARBA00009684"/>
    </source>
</evidence>
<dbReference type="InterPro" id="IPR020568">
    <property type="entry name" value="Ribosomal_Su5_D2-typ_SF"/>
</dbReference>
<evidence type="ECO:0000256" key="3">
    <source>
        <dbReference type="ARBA" id="ARBA00022679"/>
    </source>
</evidence>
<protein>
    <recommendedName>
        <fullName evidence="2">4-(cytidine 5'-diphospho)-2-C-methyl-D-erythritol kinase</fullName>
        <ecNumber evidence="2">2.7.1.148</ecNumber>
    </recommendedName>
    <alternativeName>
        <fullName evidence="7">4-(cytidine-5'-diphospho)-2-C-methyl-D-erythritol kinase</fullName>
    </alternativeName>
</protein>
<comment type="similarity">
    <text evidence="1">Belongs to the GHMP kinase family. IspE subfamily.</text>
</comment>
<organism evidence="10">
    <name type="scientific">marine metagenome</name>
    <dbReference type="NCBI Taxonomy" id="408172"/>
    <lineage>
        <taxon>unclassified sequences</taxon>
        <taxon>metagenomes</taxon>
        <taxon>ecological metagenomes</taxon>
    </lineage>
</organism>
<evidence type="ECO:0000259" key="9">
    <source>
        <dbReference type="Pfam" id="PF08544"/>
    </source>
</evidence>
<proteinExistence type="inferred from homology"/>
<gene>
    <name evidence="10" type="ORF">METZ01_LOCUS34</name>
</gene>
<dbReference type="GO" id="GO:0005524">
    <property type="term" value="F:ATP binding"/>
    <property type="evidence" value="ECO:0007669"/>
    <property type="project" value="UniProtKB-KW"/>
</dbReference>
<evidence type="ECO:0000313" key="10">
    <source>
        <dbReference type="EMBL" id="SUZ47180.1"/>
    </source>
</evidence>
<evidence type="ECO:0000256" key="7">
    <source>
        <dbReference type="ARBA" id="ARBA00032554"/>
    </source>
</evidence>
<evidence type="ECO:0000256" key="6">
    <source>
        <dbReference type="ARBA" id="ARBA00022840"/>
    </source>
</evidence>
<keyword evidence="4" id="KW-0547">Nucleotide-binding</keyword>
<dbReference type="EMBL" id="UINC01000002">
    <property type="protein sequence ID" value="SUZ47180.1"/>
    <property type="molecule type" value="Genomic_DNA"/>
</dbReference>
<dbReference type="NCBIfam" id="TIGR00154">
    <property type="entry name" value="ispE"/>
    <property type="match status" value="1"/>
</dbReference>
<accession>A0A381MXW2</accession>
<keyword evidence="6" id="KW-0067">ATP-binding</keyword>
<feature type="domain" description="GHMP kinase C-terminal" evidence="9">
    <location>
        <begin position="212"/>
        <end position="265"/>
    </location>
</feature>
<dbReference type="PIRSF" id="PIRSF010376">
    <property type="entry name" value="IspE"/>
    <property type="match status" value="1"/>
</dbReference>
<dbReference type="InterPro" id="IPR004424">
    <property type="entry name" value="IspE"/>
</dbReference>
<sequence length="286" mass="31615">MKIQTPAKINPLLYILGKREDGFHELYMQMVPVSLFDTLTLSNNGGQGLNFRMSGADFSEPPEDNLVVRAVRSFEQESGKAVDLDLFLEKQIPSGAGLGGGSGNAAGTLRALNHFYRETSRQEGLLPVERLHKIAAELGSDVSFFLEPSPCEISGRGEKIKPMLDYPKFFVIIIKPFLSISTKEAYQNCQPKGDSFFPKVCSIDDLKSHLKNQFETSLLAQYPVLAELKSLLLQNGAFGALVSGSGSAVFGAYYNKIQQKQAFKNLSCLHIGEIFSCETLVTHRYY</sequence>
<dbReference type="PANTHER" id="PTHR43527">
    <property type="entry name" value="4-DIPHOSPHOCYTIDYL-2-C-METHYL-D-ERYTHRITOL KINASE, CHLOROPLASTIC"/>
    <property type="match status" value="1"/>
</dbReference>
<dbReference type="InterPro" id="IPR006204">
    <property type="entry name" value="GHMP_kinase_N_dom"/>
</dbReference>
<dbReference type="Gene3D" id="3.30.230.10">
    <property type="match status" value="1"/>
</dbReference>
<dbReference type="PANTHER" id="PTHR43527:SF2">
    <property type="entry name" value="4-DIPHOSPHOCYTIDYL-2-C-METHYL-D-ERYTHRITOL KINASE, CHLOROPLASTIC"/>
    <property type="match status" value="1"/>
</dbReference>
<dbReference type="AlphaFoldDB" id="A0A381MXW2"/>
<evidence type="ECO:0000256" key="5">
    <source>
        <dbReference type="ARBA" id="ARBA00022777"/>
    </source>
</evidence>
<dbReference type="Gene3D" id="3.30.70.890">
    <property type="entry name" value="GHMP kinase, C-terminal domain"/>
    <property type="match status" value="1"/>
</dbReference>
<dbReference type="Pfam" id="PF00288">
    <property type="entry name" value="GHMP_kinases_N"/>
    <property type="match status" value="1"/>
</dbReference>
<dbReference type="EC" id="2.7.1.148" evidence="2"/>
<dbReference type="HAMAP" id="MF_00061">
    <property type="entry name" value="IspE"/>
    <property type="match status" value="1"/>
</dbReference>
<reference evidence="10" key="1">
    <citation type="submission" date="2018-05" db="EMBL/GenBank/DDBJ databases">
        <authorList>
            <person name="Lanie J.A."/>
            <person name="Ng W.-L."/>
            <person name="Kazmierczak K.M."/>
            <person name="Andrzejewski T.M."/>
            <person name="Davidsen T.M."/>
            <person name="Wayne K.J."/>
            <person name="Tettelin H."/>
            <person name="Glass J.I."/>
            <person name="Rusch D."/>
            <person name="Podicherti R."/>
            <person name="Tsui H.-C.T."/>
            <person name="Winkler M.E."/>
        </authorList>
    </citation>
    <scope>NUCLEOTIDE SEQUENCE</scope>
</reference>
<dbReference type="Pfam" id="PF08544">
    <property type="entry name" value="GHMP_kinases_C"/>
    <property type="match status" value="1"/>
</dbReference>
<dbReference type="SUPFAM" id="SSF55060">
    <property type="entry name" value="GHMP Kinase, C-terminal domain"/>
    <property type="match status" value="1"/>
</dbReference>